<evidence type="ECO:0000313" key="1">
    <source>
        <dbReference type="EMBL" id="HIT36880.1"/>
    </source>
</evidence>
<dbReference type="EMBL" id="DVKQ01000002">
    <property type="protein sequence ID" value="HIT36880.1"/>
    <property type="molecule type" value="Genomic_DNA"/>
</dbReference>
<proteinExistence type="predicted"/>
<protein>
    <submittedName>
        <fullName evidence="1">Uncharacterized protein</fullName>
    </submittedName>
</protein>
<sequence length="53" mass="6328">MSNDFEDVIYELTKLKIKAHVEGPQVKYIYTKEQLIDLCIKMIKLIEREAKKE</sequence>
<organism evidence="1 2">
    <name type="scientific">Candidatus Onthousia faecipullorum</name>
    <dbReference type="NCBI Taxonomy" id="2840887"/>
    <lineage>
        <taxon>Bacteria</taxon>
        <taxon>Bacillati</taxon>
        <taxon>Bacillota</taxon>
        <taxon>Bacilli</taxon>
        <taxon>Candidatus Onthousia</taxon>
    </lineage>
</organism>
<name>A0A9D1KAR6_9FIRM</name>
<reference evidence="1" key="1">
    <citation type="submission" date="2020-10" db="EMBL/GenBank/DDBJ databases">
        <authorList>
            <person name="Gilroy R."/>
        </authorList>
    </citation>
    <scope>NUCLEOTIDE SEQUENCE</scope>
    <source>
        <strain evidence="1">CHK195-26880</strain>
    </source>
</reference>
<dbReference type="Proteomes" id="UP000886833">
    <property type="component" value="Unassembled WGS sequence"/>
</dbReference>
<reference evidence="1" key="2">
    <citation type="journal article" date="2021" name="PeerJ">
        <title>Extensive microbial diversity within the chicken gut microbiome revealed by metagenomics and culture.</title>
        <authorList>
            <person name="Gilroy R."/>
            <person name="Ravi A."/>
            <person name="Getino M."/>
            <person name="Pursley I."/>
            <person name="Horton D.L."/>
            <person name="Alikhan N.F."/>
            <person name="Baker D."/>
            <person name="Gharbi K."/>
            <person name="Hall N."/>
            <person name="Watson M."/>
            <person name="Adriaenssens E.M."/>
            <person name="Foster-Nyarko E."/>
            <person name="Jarju S."/>
            <person name="Secka A."/>
            <person name="Antonio M."/>
            <person name="Oren A."/>
            <person name="Chaudhuri R.R."/>
            <person name="La Ragione R."/>
            <person name="Hildebrand F."/>
            <person name="Pallen M.J."/>
        </authorList>
    </citation>
    <scope>NUCLEOTIDE SEQUENCE</scope>
    <source>
        <strain evidence="1">CHK195-26880</strain>
    </source>
</reference>
<evidence type="ECO:0000313" key="2">
    <source>
        <dbReference type="Proteomes" id="UP000886833"/>
    </source>
</evidence>
<comment type="caution">
    <text evidence="1">The sequence shown here is derived from an EMBL/GenBank/DDBJ whole genome shotgun (WGS) entry which is preliminary data.</text>
</comment>
<dbReference type="AlphaFoldDB" id="A0A9D1KAR6"/>
<gene>
    <name evidence="1" type="ORF">IAB59_00145</name>
</gene>
<accession>A0A9D1KAR6</accession>